<comment type="similarity">
    <text evidence="10 11">Belongs to the TonB-dependent receptor family.</text>
</comment>
<evidence type="ECO:0000313" key="16">
    <source>
        <dbReference type="Proteomes" id="UP000218784"/>
    </source>
</evidence>
<comment type="subcellular location">
    <subcellularLocation>
        <location evidence="1 10">Cell outer membrane</location>
        <topology evidence="1 10">Multi-pass membrane protein</topology>
    </subcellularLocation>
</comment>
<keyword evidence="4 10" id="KW-0812">Transmembrane</keyword>
<keyword evidence="6" id="KW-0406">Ion transport</keyword>
<keyword evidence="7 11" id="KW-0798">TonB box</keyword>
<evidence type="ECO:0000259" key="13">
    <source>
        <dbReference type="Pfam" id="PF00593"/>
    </source>
</evidence>
<dbReference type="SUPFAM" id="SSF56935">
    <property type="entry name" value="Porins"/>
    <property type="match status" value="1"/>
</dbReference>
<keyword evidence="9 10" id="KW-0998">Cell outer membrane</keyword>
<dbReference type="InterPro" id="IPR037066">
    <property type="entry name" value="Plug_dom_sf"/>
</dbReference>
<dbReference type="PROSITE" id="PS52016">
    <property type="entry name" value="TONB_DEPENDENT_REC_3"/>
    <property type="match status" value="1"/>
</dbReference>
<dbReference type="EMBL" id="NWVD01000008">
    <property type="protein sequence ID" value="PCG08110.1"/>
    <property type="molecule type" value="Genomic_DNA"/>
</dbReference>
<feature type="chain" id="PRO_5012720387" evidence="12">
    <location>
        <begin position="22"/>
        <end position="645"/>
    </location>
</feature>
<evidence type="ECO:0000256" key="12">
    <source>
        <dbReference type="SAM" id="SignalP"/>
    </source>
</evidence>
<feature type="domain" description="TonB-dependent receptor-like beta-barrel" evidence="13">
    <location>
        <begin position="220"/>
        <end position="619"/>
    </location>
</feature>
<protein>
    <submittedName>
        <fullName evidence="15">TonB-dependent receptor</fullName>
    </submittedName>
</protein>
<evidence type="ECO:0000256" key="9">
    <source>
        <dbReference type="ARBA" id="ARBA00023237"/>
    </source>
</evidence>
<dbReference type="InterPro" id="IPR036942">
    <property type="entry name" value="Beta-barrel_TonB_sf"/>
</dbReference>
<evidence type="ECO:0000256" key="7">
    <source>
        <dbReference type="ARBA" id="ARBA00023077"/>
    </source>
</evidence>
<dbReference type="InterPro" id="IPR000531">
    <property type="entry name" value="Beta-barrel_TonB"/>
</dbReference>
<dbReference type="GO" id="GO:0009279">
    <property type="term" value="C:cell outer membrane"/>
    <property type="evidence" value="ECO:0007669"/>
    <property type="project" value="UniProtKB-SubCell"/>
</dbReference>
<dbReference type="PANTHER" id="PTHR30069:SF53">
    <property type="entry name" value="COLICIN I RECEPTOR-RELATED"/>
    <property type="match status" value="1"/>
</dbReference>
<sequence length="645" mass="67858">MNYRISLIALPLLTAALPAHASEQSAQSGPALEEAAAAGDAIVVTANRTARPIDTVGQAITVLDTATIEQRQSVTVADLLRQTPGVSVARNGGIGGVTSVFIRGAESDQTVALIDGVKINDPSSPGGGFNFGELLIGNIARIEVLRGAESVLWGSQAIGGVVNMITRQPTEKLTVNARGEGGWHGTGQGVANVAGRVGPVSASVGGGYFTTEGTSAAAVGTERDGYRNYGANGSVNIALADAVSVDLRGFYSNGRADYDGFAPPTYAFGDTREYSETEQWVGYGGLNVALFAGKFRNRFAYARTQVNRATFDPAQTPAETFRARGRNERLEYQGNVDLGDMVRATFGAEREVSRLFTAGFGAVSNARARIWGAYGQLSVMPVTGLTVTGGVRHDDHDRFGGATTASASGAYTPNGGATVLRASYSEGYKVPSLYQLFGDYGNRTLRPERSHGWDAGVTQRALDGAVEASATWFHRTSTDLISFVSCAAGAGGICTDRPFGTYDNVARARAQGLELALALRPVEALTVSGAYTYLDAQNRSPGSASFGRALARRPSQSVTMNADYRWPIGLTTGATVTAVGDSLDPSAPRGRLDGYVLADARLSFPLGEHVELYGRVENLFGERYQTAAGYGTPGRAAYGGVRLRY</sequence>
<dbReference type="InterPro" id="IPR012910">
    <property type="entry name" value="Plug_dom"/>
</dbReference>
<gene>
    <name evidence="15" type="ORF">COA17_15355</name>
</gene>
<keyword evidence="2 10" id="KW-0813">Transport</keyword>
<dbReference type="RefSeq" id="WP_096613625.1">
    <property type="nucleotide sequence ID" value="NZ_NWVD01000008.1"/>
</dbReference>
<dbReference type="GO" id="GO:0006811">
    <property type="term" value="P:monoatomic ion transport"/>
    <property type="evidence" value="ECO:0007669"/>
    <property type="project" value="UniProtKB-KW"/>
</dbReference>
<organism evidence="15 16">
    <name type="scientific">Sphingomonas ginsenosidimutans</name>
    <dbReference type="NCBI Taxonomy" id="862134"/>
    <lineage>
        <taxon>Bacteria</taxon>
        <taxon>Pseudomonadati</taxon>
        <taxon>Pseudomonadota</taxon>
        <taxon>Alphaproteobacteria</taxon>
        <taxon>Sphingomonadales</taxon>
        <taxon>Sphingomonadaceae</taxon>
        <taxon>Sphingomonas</taxon>
    </lineage>
</organism>
<dbReference type="Gene3D" id="2.40.170.20">
    <property type="entry name" value="TonB-dependent receptor, beta-barrel domain"/>
    <property type="match status" value="1"/>
</dbReference>
<evidence type="ECO:0000256" key="1">
    <source>
        <dbReference type="ARBA" id="ARBA00004571"/>
    </source>
</evidence>
<dbReference type="InterPro" id="IPR039426">
    <property type="entry name" value="TonB-dep_rcpt-like"/>
</dbReference>
<evidence type="ECO:0000256" key="5">
    <source>
        <dbReference type="ARBA" id="ARBA00022729"/>
    </source>
</evidence>
<evidence type="ECO:0000256" key="11">
    <source>
        <dbReference type="RuleBase" id="RU003357"/>
    </source>
</evidence>
<dbReference type="Proteomes" id="UP000218784">
    <property type="component" value="Unassembled WGS sequence"/>
</dbReference>
<dbReference type="AlphaFoldDB" id="A0A2A4HUQ2"/>
<evidence type="ECO:0000256" key="3">
    <source>
        <dbReference type="ARBA" id="ARBA00022452"/>
    </source>
</evidence>
<proteinExistence type="inferred from homology"/>
<evidence type="ECO:0000313" key="15">
    <source>
        <dbReference type="EMBL" id="PCG08110.1"/>
    </source>
</evidence>
<evidence type="ECO:0000256" key="6">
    <source>
        <dbReference type="ARBA" id="ARBA00023065"/>
    </source>
</evidence>
<reference evidence="15 16" key="1">
    <citation type="submission" date="2017-09" db="EMBL/GenBank/DDBJ databases">
        <title>Sphingomonas ginsenosidimutans KACC 14949, whole genome shotgun sequence.</title>
        <authorList>
            <person name="Feng G."/>
            <person name="Zhu H."/>
        </authorList>
    </citation>
    <scope>NUCLEOTIDE SEQUENCE [LARGE SCALE GENOMIC DNA]</scope>
    <source>
        <strain evidence="15 16">KACC 14949</strain>
    </source>
</reference>
<keyword evidence="3 10" id="KW-1134">Transmembrane beta strand</keyword>
<keyword evidence="15" id="KW-0675">Receptor</keyword>
<feature type="signal peptide" evidence="12">
    <location>
        <begin position="1"/>
        <end position="21"/>
    </location>
</feature>
<comment type="caution">
    <text evidence="15">The sequence shown here is derived from an EMBL/GenBank/DDBJ whole genome shotgun (WGS) entry which is preliminary data.</text>
</comment>
<name>A0A2A4HUQ2_9SPHN</name>
<dbReference type="PANTHER" id="PTHR30069">
    <property type="entry name" value="TONB-DEPENDENT OUTER MEMBRANE RECEPTOR"/>
    <property type="match status" value="1"/>
</dbReference>
<dbReference type="Pfam" id="PF00593">
    <property type="entry name" value="TonB_dep_Rec_b-barrel"/>
    <property type="match status" value="1"/>
</dbReference>
<feature type="domain" description="TonB-dependent receptor plug" evidence="14">
    <location>
        <begin position="54"/>
        <end position="161"/>
    </location>
</feature>
<keyword evidence="8 10" id="KW-0472">Membrane</keyword>
<keyword evidence="16" id="KW-1185">Reference proteome</keyword>
<accession>A0A2A4HUQ2</accession>
<evidence type="ECO:0000259" key="14">
    <source>
        <dbReference type="Pfam" id="PF07715"/>
    </source>
</evidence>
<evidence type="ECO:0000256" key="4">
    <source>
        <dbReference type="ARBA" id="ARBA00022692"/>
    </source>
</evidence>
<evidence type="ECO:0000256" key="8">
    <source>
        <dbReference type="ARBA" id="ARBA00023136"/>
    </source>
</evidence>
<dbReference type="GO" id="GO:0015889">
    <property type="term" value="P:cobalamin transport"/>
    <property type="evidence" value="ECO:0007669"/>
    <property type="project" value="TreeGrafter"/>
</dbReference>
<dbReference type="CDD" id="cd01347">
    <property type="entry name" value="ligand_gated_channel"/>
    <property type="match status" value="1"/>
</dbReference>
<dbReference type="Pfam" id="PF07715">
    <property type="entry name" value="Plug"/>
    <property type="match status" value="1"/>
</dbReference>
<keyword evidence="5 12" id="KW-0732">Signal</keyword>
<dbReference type="Gene3D" id="2.170.130.10">
    <property type="entry name" value="TonB-dependent receptor, plug domain"/>
    <property type="match status" value="1"/>
</dbReference>
<evidence type="ECO:0000256" key="2">
    <source>
        <dbReference type="ARBA" id="ARBA00022448"/>
    </source>
</evidence>
<evidence type="ECO:0000256" key="10">
    <source>
        <dbReference type="PROSITE-ProRule" id="PRU01360"/>
    </source>
</evidence>